<name>A0ABX5XIF1_9BACT</name>
<keyword evidence="2" id="KW-1185">Reference proteome</keyword>
<gene>
    <name evidence="1" type="ORF">TBK1r_06880</name>
</gene>
<evidence type="ECO:0000313" key="2">
    <source>
        <dbReference type="Proteomes" id="UP000318081"/>
    </source>
</evidence>
<accession>A0ABX5XIF1</accession>
<sequence length="197" mass="23193">MPEWNADSRRLQIDGQIVKRFKWPAANQEAVLCAFEEEGWPERIDDPLPPQPEQDAKRRLADTIKCLNRKQVNELMHFRGDGTGEGVVWERHDTNGKALQHFSVPSEEIWPYEPAYVNEEPHAFVYQSAKPVASFHYFRFFPPYNKSKQISNEDWLQLSLLWPKPRSCLGPHILGKRMGRQWERMASRSSVRSWTFR</sequence>
<proteinExistence type="predicted"/>
<dbReference type="EMBL" id="CP036432">
    <property type="protein sequence ID" value="QDV81768.1"/>
    <property type="molecule type" value="Genomic_DNA"/>
</dbReference>
<protein>
    <submittedName>
        <fullName evidence="1">Uncharacterized protein</fullName>
    </submittedName>
</protein>
<organism evidence="1 2">
    <name type="scientific">Stieleria magnilauensis</name>
    <dbReference type="NCBI Taxonomy" id="2527963"/>
    <lineage>
        <taxon>Bacteria</taxon>
        <taxon>Pseudomonadati</taxon>
        <taxon>Planctomycetota</taxon>
        <taxon>Planctomycetia</taxon>
        <taxon>Pirellulales</taxon>
        <taxon>Pirellulaceae</taxon>
        <taxon>Stieleria</taxon>
    </lineage>
</organism>
<dbReference type="Proteomes" id="UP000318081">
    <property type="component" value="Chromosome"/>
</dbReference>
<reference evidence="1 2" key="1">
    <citation type="submission" date="2019-02" db="EMBL/GenBank/DDBJ databases">
        <title>Deep-cultivation of Planctomycetes and their phenomic and genomic characterization uncovers novel biology.</title>
        <authorList>
            <person name="Wiegand S."/>
            <person name="Jogler M."/>
            <person name="Boedeker C."/>
            <person name="Pinto D."/>
            <person name="Vollmers J."/>
            <person name="Rivas-Marin E."/>
            <person name="Kohn T."/>
            <person name="Peeters S.H."/>
            <person name="Heuer A."/>
            <person name="Rast P."/>
            <person name="Oberbeckmann S."/>
            <person name="Bunk B."/>
            <person name="Jeske O."/>
            <person name="Meyerdierks A."/>
            <person name="Storesund J.E."/>
            <person name="Kallscheuer N."/>
            <person name="Luecker S."/>
            <person name="Lage O.M."/>
            <person name="Pohl T."/>
            <person name="Merkel B.J."/>
            <person name="Hornburger P."/>
            <person name="Mueller R.-W."/>
            <person name="Bruemmer F."/>
            <person name="Labrenz M."/>
            <person name="Spormann A.M."/>
            <person name="Op den Camp H."/>
            <person name="Overmann J."/>
            <person name="Amann R."/>
            <person name="Jetten M.S.M."/>
            <person name="Mascher T."/>
            <person name="Medema M.H."/>
            <person name="Devos D.P."/>
            <person name="Kaster A.-K."/>
            <person name="Ovreas L."/>
            <person name="Rohde M."/>
            <person name="Galperin M.Y."/>
            <person name="Jogler C."/>
        </authorList>
    </citation>
    <scope>NUCLEOTIDE SEQUENCE [LARGE SCALE GENOMIC DNA]</scope>
    <source>
        <strain evidence="1 2">TBK1r</strain>
    </source>
</reference>
<evidence type="ECO:0000313" key="1">
    <source>
        <dbReference type="EMBL" id="QDV81768.1"/>
    </source>
</evidence>